<organism evidence="1 2">
    <name type="scientific">Methanocella conradii (strain DSM 24694 / JCM 17849 / CGMCC 1.5162 / HZ254)</name>
    <dbReference type="NCBI Taxonomy" id="1041930"/>
    <lineage>
        <taxon>Archaea</taxon>
        <taxon>Methanobacteriati</taxon>
        <taxon>Methanobacteriota</taxon>
        <taxon>Stenosarchaea group</taxon>
        <taxon>Methanomicrobia</taxon>
        <taxon>Methanocellales</taxon>
        <taxon>Methanocellaceae</taxon>
        <taxon>Methanocella</taxon>
    </lineage>
</organism>
<dbReference type="Proteomes" id="UP000005233">
    <property type="component" value="Chromosome"/>
</dbReference>
<evidence type="ECO:0000313" key="2">
    <source>
        <dbReference type="Proteomes" id="UP000005233"/>
    </source>
</evidence>
<proteinExistence type="predicted"/>
<gene>
    <name evidence="1" type="ordered locus">Mtc_0749</name>
</gene>
<keyword evidence="2" id="KW-1185">Reference proteome</keyword>
<dbReference type="PANTHER" id="PTHR35866">
    <property type="entry name" value="PUTATIVE-RELATED"/>
    <property type="match status" value="1"/>
</dbReference>
<dbReference type="Pfam" id="PF03692">
    <property type="entry name" value="CxxCxxCC"/>
    <property type="match status" value="1"/>
</dbReference>
<dbReference type="RefSeq" id="WP_014405352.1">
    <property type="nucleotide sequence ID" value="NC_017034.1"/>
</dbReference>
<dbReference type="GeneID" id="11970644"/>
<dbReference type="InterPro" id="IPR005358">
    <property type="entry name" value="Puta_zinc/iron-chelating_dom"/>
</dbReference>
<protein>
    <submittedName>
        <fullName evidence="1">Uncharacterized protein family (UPF0153)</fullName>
    </submittedName>
</protein>
<sequence>MLSRQEFFARARGGKHTIEELYAAYETYSTCPAVRSRGAFKCMRCGSCCRRPWRVEVSVYDVQRWIYEKRLDIMKSLEYRPRKGSFRRLSTCEARSLEIMCSSLLDLDESLSAGLAFAIAASRDGSLIMPKDEDGCVYLEDGLCTIYETRPQVCASFPDAGLFEGLTALLEKR</sequence>
<dbReference type="EMBL" id="CP003243">
    <property type="protein sequence ID" value="AFC99513.1"/>
    <property type="molecule type" value="Genomic_DNA"/>
</dbReference>
<dbReference type="AlphaFoldDB" id="H8I995"/>
<dbReference type="HOGENOM" id="CLU_1544199_0_0_2"/>
<accession>H8I995</accession>
<dbReference type="OrthoDB" id="36424at2157"/>
<dbReference type="eggNOG" id="arCOG02579">
    <property type="taxonomic scope" value="Archaea"/>
</dbReference>
<evidence type="ECO:0000313" key="1">
    <source>
        <dbReference type="EMBL" id="AFC99513.1"/>
    </source>
</evidence>
<dbReference type="PANTHER" id="PTHR35866:SF1">
    <property type="entry name" value="YKGJ FAMILY CYSTEINE CLUSTER PROTEIN"/>
    <property type="match status" value="1"/>
</dbReference>
<name>H8I995_METCZ</name>
<dbReference type="KEGG" id="mez:Mtc_0749"/>
<reference evidence="1 2" key="1">
    <citation type="journal article" date="2012" name="J. Bacteriol.">
        <title>Complete genome sequence of a thermophilic methanogen, Methanocella conradii HZ254, isolated from Chinese rice field soil.</title>
        <authorList>
            <person name="Lu Z."/>
            <person name="Lu Y."/>
        </authorList>
    </citation>
    <scope>NUCLEOTIDE SEQUENCE [LARGE SCALE GENOMIC DNA]</scope>
    <source>
        <strain evidence="2">DSM 24694 / JCM 17849 / CGMCC 1.5162 / HZ254</strain>
    </source>
</reference>